<feature type="transmembrane region" description="Helical" evidence="8">
    <location>
        <begin position="65"/>
        <end position="82"/>
    </location>
</feature>
<organism evidence="10 11">
    <name type="scientific">Xanthobacter tagetidis</name>
    <dbReference type="NCBI Taxonomy" id="60216"/>
    <lineage>
        <taxon>Bacteria</taxon>
        <taxon>Pseudomonadati</taxon>
        <taxon>Pseudomonadota</taxon>
        <taxon>Alphaproteobacteria</taxon>
        <taxon>Hyphomicrobiales</taxon>
        <taxon>Xanthobacteraceae</taxon>
        <taxon>Xanthobacter</taxon>
    </lineage>
</organism>
<dbReference type="EMBL" id="RCTF01000001">
    <property type="protein sequence ID" value="RLP81641.1"/>
    <property type="molecule type" value="Genomic_DNA"/>
</dbReference>
<keyword evidence="2" id="KW-1003">Cell membrane</keyword>
<feature type="region of interest" description="Disordered" evidence="7">
    <location>
        <begin position="16"/>
        <end position="38"/>
    </location>
</feature>
<keyword evidence="5 8" id="KW-0472">Membrane</keyword>
<feature type="transmembrane region" description="Helical" evidence="8">
    <location>
        <begin position="94"/>
        <end position="112"/>
    </location>
</feature>
<protein>
    <submittedName>
        <fullName evidence="10">FUSC family protein</fullName>
    </submittedName>
</protein>
<dbReference type="PANTHER" id="PTHR30509">
    <property type="entry name" value="P-HYDROXYBENZOIC ACID EFFLUX PUMP SUBUNIT-RELATED"/>
    <property type="match status" value="1"/>
</dbReference>
<evidence type="ECO:0000256" key="4">
    <source>
        <dbReference type="ARBA" id="ARBA00022989"/>
    </source>
</evidence>
<comment type="caution">
    <text evidence="10">The sequence shown here is derived from an EMBL/GenBank/DDBJ whole genome shotgun (WGS) entry which is preliminary data.</text>
</comment>
<feature type="transmembrane region" description="Helical" evidence="8">
    <location>
        <begin position="500"/>
        <end position="517"/>
    </location>
</feature>
<comment type="subcellular location">
    <subcellularLocation>
        <location evidence="1">Cell membrane</location>
        <topology evidence="1">Multi-pass membrane protein</topology>
    </subcellularLocation>
</comment>
<evidence type="ECO:0000256" key="6">
    <source>
        <dbReference type="ARBA" id="ARBA00043993"/>
    </source>
</evidence>
<name>A0A3L7APS8_9HYPH</name>
<evidence type="ECO:0000256" key="8">
    <source>
        <dbReference type="SAM" id="Phobius"/>
    </source>
</evidence>
<feature type="transmembrane region" description="Helical" evidence="8">
    <location>
        <begin position="524"/>
        <end position="544"/>
    </location>
</feature>
<dbReference type="Pfam" id="PF13515">
    <property type="entry name" value="FUSC_2"/>
    <property type="match status" value="1"/>
</dbReference>
<feature type="transmembrane region" description="Helical" evidence="8">
    <location>
        <begin position="124"/>
        <end position="142"/>
    </location>
</feature>
<evidence type="ECO:0000256" key="5">
    <source>
        <dbReference type="ARBA" id="ARBA00023136"/>
    </source>
</evidence>
<reference evidence="10 11" key="1">
    <citation type="submission" date="2018-10" db="EMBL/GenBank/DDBJ databases">
        <title>Xanthobacter tagetidis genome sequencing and assembly.</title>
        <authorList>
            <person name="Maclea K.S."/>
            <person name="Goen A.E."/>
            <person name="Fatima S.A."/>
        </authorList>
    </citation>
    <scope>NUCLEOTIDE SEQUENCE [LARGE SCALE GENOMIC DNA]</scope>
    <source>
        <strain evidence="10 11">ATCC 700314</strain>
    </source>
</reference>
<keyword evidence="11" id="KW-1185">Reference proteome</keyword>
<feature type="transmembrane region" description="Helical" evidence="8">
    <location>
        <begin position="556"/>
        <end position="574"/>
    </location>
</feature>
<evidence type="ECO:0000256" key="7">
    <source>
        <dbReference type="SAM" id="MobiDB-lite"/>
    </source>
</evidence>
<feature type="transmembrane region" description="Helical" evidence="8">
    <location>
        <begin position="195"/>
        <end position="214"/>
    </location>
</feature>
<evidence type="ECO:0000256" key="3">
    <source>
        <dbReference type="ARBA" id="ARBA00022692"/>
    </source>
</evidence>
<dbReference type="Proteomes" id="UP000269692">
    <property type="component" value="Unassembled WGS sequence"/>
</dbReference>
<feature type="compositionally biased region" description="Polar residues" evidence="7">
    <location>
        <begin position="25"/>
        <end position="38"/>
    </location>
</feature>
<dbReference type="OrthoDB" id="3816110at2"/>
<keyword evidence="3 8" id="KW-0812">Transmembrane</keyword>
<evidence type="ECO:0000256" key="2">
    <source>
        <dbReference type="ARBA" id="ARBA00022475"/>
    </source>
</evidence>
<sequence>MGALWTPRANRDLVRRHAGARARTMSETPATALGTSEGSTGGPYAGRVVRWLAIHDPGGIDTTRALQLAVAFVIVITLGYSTSRAFGLGLDVPFPLMAGAGALVLVTFTPAASRRTEARTMGRIFALAMAFLLVLIAVGPGEGHGNEMVQKLLLVPLSFLALVLRRSGMDGQRLGLSLIVVATVGTILAPTRAQAVYFLVAFCQGAAVMVALRLSPWRPSAVQAFVNSAHDVEEMLAAYLRDMSEAVRAGRPFPADLGPEVGAARARVWNALANASAEDPGARMDFEHLRAKIYRLRVAVLLLASCIPATGRGGPDWRAPFANAADHIARRLEVLDRVDDKAEERFERAIETLRAAAFDTSLDPAARFALLRAVTAFERLSLVVTGIAAQEIAPFPPPHAEEDQPPAPAPVPLLIRGPDGRRTFSAPLKVACQGLVATAITTSLDLAFHLEHAYWATMTVMFVLGNSVGETFMRVRYRTVGTLIGVALGMGIFLVLDAHLWLLAALCVFAQMIGIVTQKDRYDVASAATGFSVILGLHLIAGLGPEGMLARIYETVIGAGIALVVSYAVLPVYLTDQFRPEVRALLKRCRDSFASWWPRTQGERISMAPLAREVRQLDLRVPQLGAEQVFGHSAGDVVNIASTLDVLMTYLALLEDVTQRLALAAPQDEVVALAETARSRTLNAFAQALGEASADQGAAAAPAVEAAVPMVLALADDPQVEQALPLVADYLAYSEAVQRPLAELRIMLSDQAPWNRAAALAAGRAAPQAASP</sequence>
<dbReference type="PANTHER" id="PTHR30509:SF9">
    <property type="entry name" value="MULTIDRUG RESISTANCE PROTEIN MDTO"/>
    <property type="match status" value="1"/>
</dbReference>
<feature type="domain" description="Integral membrane bound transporter" evidence="9">
    <location>
        <begin position="446"/>
        <end position="565"/>
    </location>
</feature>
<comment type="similarity">
    <text evidence="6">Belongs to the YccS/YhfK family.</text>
</comment>
<gene>
    <name evidence="10" type="ORF">D9R14_01165</name>
</gene>
<dbReference type="InterPro" id="IPR049453">
    <property type="entry name" value="Memb_transporter_dom"/>
</dbReference>
<keyword evidence="4 8" id="KW-1133">Transmembrane helix</keyword>
<accession>A0A3L7APS8</accession>
<dbReference type="GO" id="GO:0005886">
    <property type="term" value="C:plasma membrane"/>
    <property type="evidence" value="ECO:0007669"/>
    <property type="project" value="UniProtKB-SubCell"/>
</dbReference>
<dbReference type="AlphaFoldDB" id="A0A3L7APS8"/>
<evidence type="ECO:0000313" key="10">
    <source>
        <dbReference type="EMBL" id="RLP81641.1"/>
    </source>
</evidence>
<feature type="transmembrane region" description="Helical" evidence="8">
    <location>
        <begin position="171"/>
        <end position="189"/>
    </location>
</feature>
<evidence type="ECO:0000256" key="1">
    <source>
        <dbReference type="ARBA" id="ARBA00004651"/>
    </source>
</evidence>
<feature type="transmembrane region" description="Helical" evidence="8">
    <location>
        <begin position="475"/>
        <end position="494"/>
    </location>
</feature>
<proteinExistence type="inferred from homology"/>
<evidence type="ECO:0000313" key="11">
    <source>
        <dbReference type="Proteomes" id="UP000269692"/>
    </source>
</evidence>
<feature type="transmembrane region" description="Helical" evidence="8">
    <location>
        <begin position="148"/>
        <end position="164"/>
    </location>
</feature>
<evidence type="ECO:0000259" key="9">
    <source>
        <dbReference type="Pfam" id="PF13515"/>
    </source>
</evidence>